<feature type="domain" description="Methyltransferase type 12" evidence="4">
    <location>
        <begin position="92"/>
        <end position="204"/>
    </location>
</feature>
<dbReference type="SUPFAM" id="SSF53335">
    <property type="entry name" value="S-adenosyl-L-methionine-dependent methyltransferases"/>
    <property type="match status" value="1"/>
</dbReference>
<dbReference type="AlphaFoldDB" id="A0A3S5AR23"/>
<name>A0A3S5AR23_9PLAT</name>
<dbReference type="PANTHER" id="PTHR22809:SF11">
    <property type="entry name" value="TRNA N(3)-METHYLCYTIDINE METHYLTRANSFERASE METTL2"/>
    <property type="match status" value="1"/>
</dbReference>
<dbReference type="InterPro" id="IPR013217">
    <property type="entry name" value="Methyltransf_12"/>
</dbReference>
<keyword evidence="2" id="KW-0489">Methyltransferase</keyword>
<dbReference type="OrthoDB" id="417697at2759"/>
<reference evidence="5" key="1">
    <citation type="submission" date="2018-11" db="EMBL/GenBank/DDBJ databases">
        <authorList>
            <consortium name="Pathogen Informatics"/>
        </authorList>
    </citation>
    <scope>NUCLEOTIDE SEQUENCE</scope>
</reference>
<proteinExistence type="inferred from homology"/>
<dbReference type="Gene3D" id="3.40.50.150">
    <property type="entry name" value="Vaccinia Virus protein VP39"/>
    <property type="match status" value="1"/>
</dbReference>
<evidence type="ECO:0000256" key="2">
    <source>
        <dbReference type="ARBA" id="ARBA00022603"/>
    </source>
</evidence>
<protein>
    <recommendedName>
        <fullName evidence="4">Methyltransferase type 12 domain-containing protein</fullName>
    </recommendedName>
</protein>
<dbReference type="InterPro" id="IPR026113">
    <property type="entry name" value="METTL2/6/8-like"/>
</dbReference>
<sequence length="291" mass="33712">DDVEWPDEYKNEVINKIFLNSASKCDGAAITRYESQADTFWDTFYSLHSNRFFKDRSWLASEFPEAFPKLPLRSKVKSESSYPGSNCAFRLLEVGCGVGNTAIPLSRLHKLVTSYLLLRPLDSFVYACDFSHQAIQLLKALPEYDSENLLAFTCDVTNPCSEMPFHFESVDIIFLIFVLSSISPDKHEAVLRFLSRYLRPGGIILFRDYGRYDLAQARFKEGRCLSDNFYARGDGTRVYFFELDEIHSLFSSIGFDEIENKLDRRLVVNRLKMSKMYRVWVQSKYKKPVHA</sequence>
<dbReference type="PANTHER" id="PTHR22809">
    <property type="entry name" value="METHYLTRANSFERASE-RELATED"/>
    <property type="match status" value="1"/>
</dbReference>
<evidence type="ECO:0000256" key="3">
    <source>
        <dbReference type="ARBA" id="ARBA00022679"/>
    </source>
</evidence>
<comment type="caution">
    <text evidence="5">The sequence shown here is derived from an EMBL/GenBank/DDBJ whole genome shotgun (WGS) entry which is preliminary data.</text>
</comment>
<accession>A0A3S5AR23</accession>
<dbReference type="PIRSF" id="PIRSF037755">
    <property type="entry name" value="Mettl2_prd"/>
    <property type="match status" value="1"/>
</dbReference>
<dbReference type="EMBL" id="CAAALY010079329">
    <property type="protein sequence ID" value="VEL26302.1"/>
    <property type="molecule type" value="Genomic_DNA"/>
</dbReference>
<dbReference type="GO" id="GO:0032259">
    <property type="term" value="P:methylation"/>
    <property type="evidence" value="ECO:0007669"/>
    <property type="project" value="UniProtKB-KW"/>
</dbReference>
<dbReference type="CDD" id="cd02440">
    <property type="entry name" value="AdoMet_MTases"/>
    <property type="match status" value="1"/>
</dbReference>
<evidence type="ECO:0000256" key="1">
    <source>
        <dbReference type="ARBA" id="ARBA00009725"/>
    </source>
</evidence>
<dbReference type="GO" id="GO:0052735">
    <property type="term" value="F:tRNA (cytidine-3-)-methyltransferase activity"/>
    <property type="evidence" value="ECO:0007669"/>
    <property type="project" value="TreeGrafter"/>
</dbReference>
<keyword evidence="6" id="KW-1185">Reference proteome</keyword>
<dbReference type="InterPro" id="IPR029063">
    <property type="entry name" value="SAM-dependent_MTases_sf"/>
</dbReference>
<evidence type="ECO:0000313" key="5">
    <source>
        <dbReference type="EMBL" id="VEL26302.1"/>
    </source>
</evidence>
<gene>
    <name evidence="5" type="ORF">PXEA_LOCUS19742</name>
</gene>
<keyword evidence="3" id="KW-0808">Transferase</keyword>
<evidence type="ECO:0000259" key="4">
    <source>
        <dbReference type="Pfam" id="PF08242"/>
    </source>
</evidence>
<evidence type="ECO:0000313" key="6">
    <source>
        <dbReference type="Proteomes" id="UP000784294"/>
    </source>
</evidence>
<dbReference type="Proteomes" id="UP000784294">
    <property type="component" value="Unassembled WGS sequence"/>
</dbReference>
<organism evidence="5 6">
    <name type="scientific">Protopolystoma xenopodis</name>
    <dbReference type="NCBI Taxonomy" id="117903"/>
    <lineage>
        <taxon>Eukaryota</taxon>
        <taxon>Metazoa</taxon>
        <taxon>Spiralia</taxon>
        <taxon>Lophotrochozoa</taxon>
        <taxon>Platyhelminthes</taxon>
        <taxon>Monogenea</taxon>
        <taxon>Polyopisthocotylea</taxon>
        <taxon>Polystomatidea</taxon>
        <taxon>Polystomatidae</taxon>
        <taxon>Protopolystoma</taxon>
    </lineage>
</organism>
<dbReference type="Pfam" id="PF08242">
    <property type="entry name" value="Methyltransf_12"/>
    <property type="match status" value="1"/>
</dbReference>
<comment type="similarity">
    <text evidence="1">Belongs to the methyltransferase superfamily. METL family.</text>
</comment>
<feature type="non-terminal residue" evidence="5">
    <location>
        <position position="1"/>
    </location>
</feature>